<dbReference type="InterPro" id="IPR047629">
    <property type="entry name" value="IS1182_transpos"/>
</dbReference>
<feature type="domain" description="Transposase InsH N-terminal" evidence="1">
    <location>
        <begin position="16"/>
        <end position="111"/>
    </location>
</feature>
<sequence>MQGKKTFKDEKELLFSLSAHVPEHNFYRRLKQQLDLGFLTELTRGYYGKCGQQSIDPVVFFKLCLVGYLENITSDRRLIEHCSLRLGLLYFLDYQLDEPLPWHSTVSRTRQLFPEALFESLFDRVFSLCVEAGMVSGSTQTIDSAPVKANASVDSLLLKQPQESVQQQETGKRHSKPAQLITAPAHQLRKLGKHQENIRGTFTSLGSTHEKAQLVSNKTHYSPHDPDARISVKPGKARKLNYHCSMVVDTAKGVISHIRADFADGLDSQHLPSLVMQVQKRLRENGLLMQELLADTGYSNGSNYFMLEQQGITGWIPVFGMYKPEIEGFPYDKEKDRYICPMGKPLPFKGFDRTADGRLTKNYWAAPGDCRQCSSKPSCAPKTRCRKITRTAYDEQYLRAYGRQHSRQGKRMKKLRQSTVEPVFGSLVHHYGLRKVGVLGKSGAHKVMLMAAAAFNIRKYMRNRPKKSVSMATAMEREQPHAPVFSFTPAAYQQSIVCSQNKSCKEDRLSLVVQQPRGFCGTVQTALRISAAECGSLLGGHAFALL</sequence>
<reference evidence="4" key="1">
    <citation type="journal article" date="2019" name="Int. J. Syst. Evol. Microbiol.">
        <title>The Global Catalogue of Microorganisms (GCM) 10K type strain sequencing project: providing services to taxonomists for standard genome sequencing and annotation.</title>
        <authorList>
            <consortium name="The Broad Institute Genomics Platform"/>
            <consortium name="The Broad Institute Genome Sequencing Center for Infectious Disease"/>
            <person name="Wu L."/>
            <person name="Ma J."/>
        </authorList>
    </citation>
    <scope>NUCLEOTIDE SEQUENCE [LARGE SCALE GENOMIC DNA]</scope>
    <source>
        <strain evidence="4">KCTC 23984</strain>
    </source>
</reference>
<comment type="caution">
    <text evidence="3">The sequence shown here is derived from an EMBL/GenBank/DDBJ whole genome shotgun (WGS) entry which is preliminary data.</text>
</comment>
<organism evidence="3 4">
    <name type="scientific">Pontibacter toksunensis</name>
    <dbReference type="NCBI Taxonomy" id="1332631"/>
    <lineage>
        <taxon>Bacteria</taxon>
        <taxon>Pseudomonadati</taxon>
        <taxon>Bacteroidota</taxon>
        <taxon>Cytophagia</taxon>
        <taxon>Cytophagales</taxon>
        <taxon>Hymenobacteraceae</taxon>
        <taxon>Pontibacter</taxon>
    </lineage>
</organism>
<dbReference type="RefSeq" id="WP_377488971.1">
    <property type="nucleotide sequence ID" value="NZ_JBHUOX010000020.1"/>
</dbReference>
<evidence type="ECO:0000259" key="1">
    <source>
        <dbReference type="Pfam" id="PF05598"/>
    </source>
</evidence>
<dbReference type="Pfam" id="PF13751">
    <property type="entry name" value="DDE_Tnp_1_6"/>
    <property type="match status" value="1"/>
</dbReference>
<evidence type="ECO:0000259" key="2">
    <source>
        <dbReference type="Pfam" id="PF13751"/>
    </source>
</evidence>
<name>A0ABW6BYE3_9BACT</name>
<dbReference type="InterPro" id="IPR008490">
    <property type="entry name" value="Transposase_InsH_N"/>
</dbReference>
<accession>A0ABW6BYE3</accession>
<feature type="domain" description="Transposase DDE" evidence="2">
    <location>
        <begin position="339"/>
        <end position="460"/>
    </location>
</feature>
<evidence type="ECO:0000313" key="3">
    <source>
        <dbReference type="EMBL" id="MFD3002825.1"/>
    </source>
</evidence>
<gene>
    <name evidence="3" type="ORF">ACFS7Z_20825</name>
</gene>
<evidence type="ECO:0000313" key="4">
    <source>
        <dbReference type="Proteomes" id="UP001597641"/>
    </source>
</evidence>
<proteinExistence type="predicted"/>
<dbReference type="PANTHER" id="PTHR33408">
    <property type="entry name" value="TRANSPOSASE"/>
    <property type="match status" value="1"/>
</dbReference>
<keyword evidence="4" id="KW-1185">Reference proteome</keyword>
<dbReference type="NCBIfam" id="NF033551">
    <property type="entry name" value="transpos_IS1182"/>
    <property type="match status" value="1"/>
</dbReference>
<dbReference type="Pfam" id="PF05598">
    <property type="entry name" value="DUF772"/>
    <property type="match status" value="1"/>
</dbReference>
<dbReference type="InterPro" id="IPR025668">
    <property type="entry name" value="Tnp_DDE_dom"/>
</dbReference>
<dbReference type="EMBL" id="JBHUOX010000020">
    <property type="protein sequence ID" value="MFD3002825.1"/>
    <property type="molecule type" value="Genomic_DNA"/>
</dbReference>
<dbReference type="Proteomes" id="UP001597641">
    <property type="component" value="Unassembled WGS sequence"/>
</dbReference>
<protein>
    <submittedName>
        <fullName evidence="3">IS1182 family transposase</fullName>
    </submittedName>
</protein>